<dbReference type="PROSITE" id="PS51679">
    <property type="entry name" value="SAM_MT_C5"/>
    <property type="match status" value="1"/>
</dbReference>
<keyword evidence="10" id="KW-1185">Reference proteome</keyword>
<dbReference type="Proteomes" id="UP000586305">
    <property type="component" value="Unassembled WGS sequence"/>
</dbReference>
<dbReference type="InterPro" id="IPR001525">
    <property type="entry name" value="C5_MeTfrase"/>
</dbReference>
<keyword evidence="4 7" id="KW-0949">S-adenosyl-L-methionine</keyword>
<comment type="caution">
    <text evidence="9">The sequence shown here is derived from an EMBL/GenBank/DDBJ whole genome shotgun (WGS) entry which is preliminary data.</text>
</comment>
<evidence type="ECO:0000313" key="9">
    <source>
        <dbReference type="EMBL" id="NOU51708.1"/>
    </source>
</evidence>
<dbReference type="Gene3D" id="3.90.120.10">
    <property type="entry name" value="DNA Methylase, subunit A, domain 2"/>
    <property type="match status" value="1"/>
</dbReference>
<keyword evidence="5" id="KW-0680">Restriction system</keyword>
<dbReference type="Gene3D" id="3.40.50.150">
    <property type="entry name" value="Vaccinia Virus protein VP39"/>
    <property type="match status" value="1"/>
</dbReference>
<name>A0A849VG49_9GAMM</name>
<feature type="active site" evidence="7">
    <location>
        <position position="76"/>
    </location>
</feature>
<dbReference type="PANTHER" id="PTHR46098:SF1">
    <property type="entry name" value="TRNA (CYTOSINE(38)-C(5))-METHYLTRANSFERASE"/>
    <property type="match status" value="1"/>
</dbReference>
<evidence type="ECO:0000256" key="2">
    <source>
        <dbReference type="ARBA" id="ARBA00022603"/>
    </source>
</evidence>
<dbReference type="GO" id="GO:0009307">
    <property type="term" value="P:DNA restriction-modification system"/>
    <property type="evidence" value="ECO:0007669"/>
    <property type="project" value="UniProtKB-KW"/>
</dbReference>
<dbReference type="EMBL" id="JABBPG010000006">
    <property type="protein sequence ID" value="NOU51708.1"/>
    <property type="molecule type" value="Genomic_DNA"/>
</dbReference>
<dbReference type="InterPro" id="IPR050750">
    <property type="entry name" value="C5-MTase"/>
</dbReference>
<evidence type="ECO:0000256" key="3">
    <source>
        <dbReference type="ARBA" id="ARBA00022679"/>
    </source>
</evidence>
<dbReference type="GO" id="GO:0032259">
    <property type="term" value="P:methylation"/>
    <property type="evidence" value="ECO:0007669"/>
    <property type="project" value="UniProtKB-KW"/>
</dbReference>
<evidence type="ECO:0000313" key="10">
    <source>
        <dbReference type="Proteomes" id="UP000586305"/>
    </source>
</evidence>
<dbReference type="Pfam" id="PF00145">
    <property type="entry name" value="DNA_methylase"/>
    <property type="match status" value="1"/>
</dbReference>
<protein>
    <recommendedName>
        <fullName evidence="1">DNA (cytosine-5-)-methyltransferase</fullName>
        <ecNumber evidence="1">2.1.1.37</ecNumber>
    </recommendedName>
</protein>
<evidence type="ECO:0000256" key="6">
    <source>
        <dbReference type="ARBA" id="ARBA00047422"/>
    </source>
</evidence>
<evidence type="ECO:0000256" key="8">
    <source>
        <dbReference type="RuleBase" id="RU000416"/>
    </source>
</evidence>
<evidence type="ECO:0000256" key="5">
    <source>
        <dbReference type="ARBA" id="ARBA00022747"/>
    </source>
</evidence>
<keyword evidence="2 7" id="KW-0489">Methyltransferase</keyword>
<evidence type="ECO:0000256" key="1">
    <source>
        <dbReference type="ARBA" id="ARBA00011975"/>
    </source>
</evidence>
<dbReference type="PANTHER" id="PTHR46098">
    <property type="entry name" value="TRNA (CYTOSINE(38)-C(5))-METHYLTRANSFERASE"/>
    <property type="match status" value="1"/>
</dbReference>
<dbReference type="InterPro" id="IPR029063">
    <property type="entry name" value="SAM-dependent_MTases_sf"/>
</dbReference>
<dbReference type="RefSeq" id="WP_171626770.1">
    <property type="nucleotide sequence ID" value="NZ_JABBPG010000006.1"/>
</dbReference>
<dbReference type="EC" id="2.1.1.37" evidence="1"/>
<evidence type="ECO:0000256" key="4">
    <source>
        <dbReference type="ARBA" id="ARBA00022691"/>
    </source>
</evidence>
<comment type="catalytic activity">
    <reaction evidence="6">
        <text>a 2'-deoxycytidine in DNA + S-adenosyl-L-methionine = a 5-methyl-2'-deoxycytidine in DNA + S-adenosyl-L-homocysteine + H(+)</text>
        <dbReference type="Rhea" id="RHEA:13681"/>
        <dbReference type="Rhea" id="RHEA-COMP:11369"/>
        <dbReference type="Rhea" id="RHEA-COMP:11370"/>
        <dbReference type="ChEBI" id="CHEBI:15378"/>
        <dbReference type="ChEBI" id="CHEBI:57856"/>
        <dbReference type="ChEBI" id="CHEBI:59789"/>
        <dbReference type="ChEBI" id="CHEBI:85452"/>
        <dbReference type="ChEBI" id="CHEBI:85454"/>
        <dbReference type="EC" id="2.1.1.37"/>
    </reaction>
</comment>
<evidence type="ECO:0000256" key="7">
    <source>
        <dbReference type="PROSITE-ProRule" id="PRU01016"/>
    </source>
</evidence>
<organism evidence="9 10">
    <name type="scientific">Pseudoalteromonas caenipelagi</name>
    <dbReference type="NCBI Taxonomy" id="2726988"/>
    <lineage>
        <taxon>Bacteria</taxon>
        <taxon>Pseudomonadati</taxon>
        <taxon>Pseudomonadota</taxon>
        <taxon>Gammaproteobacteria</taxon>
        <taxon>Alteromonadales</taxon>
        <taxon>Pseudoalteromonadaceae</taxon>
        <taxon>Pseudoalteromonas</taxon>
    </lineage>
</organism>
<dbReference type="SUPFAM" id="SSF53335">
    <property type="entry name" value="S-adenosyl-L-methionine-dependent methyltransferases"/>
    <property type="match status" value="1"/>
</dbReference>
<dbReference type="AlphaFoldDB" id="A0A849VG49"/>
<sequence length="387" mass="44568">MKNFVEFFAGVGLVREGLEQDEWQCLFANDLSPDKRETYIENFGDRDFHLDDVWNIADNVELVPDDTFLYTASFPCTDLSVAGNRAGLAGIHSGTLNAIFEIISQKEAINKKPKMVLLENVKGFLTSHKGEDIINTVRLFSELGYYVDIVELDASYFTPQSRQRLFIIAVEEELAQQVMLIKDNNAVLDNWWSSFERYPQLRSEKLKNVILKSDNLNWGIFDFNFNREINNKLEELIESDIPRASELWWNEERKEKLYQQMSEAHKEKLHSNIDNDELSYGTVYRRMRKGKSTAEYRTDGIAGCLRTPKGGSSKQILIQAGKGSWSVRLLTPREYARLQGVRDSFKLPSNINKGLFAMGDAVCVPVIRFLSENILTPIFNHWQEKNQ</sequence>
<keyword evidence="3 7" id="KW-0808">Transferase</keyword>
<reference evidence="9 10" key="1">
    <citation type="submission" date="2020-04" db="EMBL/GenBank/DDBJ databases">
        <title>Pseudoalteromonas caenipelagi sp. nov., isolated from a tidal flat.</title>
        <authorList>
            <person name="Park S."/>
            <person name="Yoon J.-H."/>
        </authorList>
    </citation>
    <scope>NUCLEOTIDE SEQUENCE [LARGE SCALE GENOMIC DNA]</scope>
    <source>
        <strain evidence="9 10">JBTF-M23</strain>
    </source>
</reference>
<gene>
    <name evidence="9" type="ORF">HG263_14320</name>
</gene>
<dbReference type="PRINTS" id="PR00105">
    <property type="entry name" value="C5METTRFRASE"/>
</dbReference>
<dbReference type="NCBIfam" id="TIGR00675">
    <property type="entry name" value="dcm"/>
    <property type="match status" value="1"/>
</dbReference>
<accession>A0A849VG49</accession>
<comment type="similarity">
    <text evidence="7 8">Belongs to the class I-like SAM-binding methyltransferase superfamily. C5-methyltransferase family.</text>
</comment>
<proteinExistence type="inferred from homology"/>
<dbReference type="GO" id="GO:0003886">
    <property type="term" value="F:DNA (cytosine-5-)-methyltransferase activity"/>
    <property type="evidence" value="ECO:0007669"/>
    <property type="project" value="UniProtKB-EC"/>
</dbReference>